<keyword evidence="9" id="KW-1185">Reference proteome</keyword>
<name>A0ABV2E8K4_9STAP</name>
<organism evidence="8 9">
    <name type="scientific">Salinicoccus halitifaciens</name>
    <dbReference type="NCBI Taxonomy" id="1073415"/>
    <lineage>
        <taxon>Bacteria</taxon>
        <taxon>Bacillati</taxon>
        <taxon>Bacillota</taxon>
        <taxon>Bacilli</taxon>
        <taxon>Bacillales</taxon>
        <taxon>Staphylococcaceae</taxon>
        <taxon>Salinicoccus</taxon>
    </lineage>
</organism>
<evidence type="ECO:0000256" key="6">
    <source>
        <dbReference type="RuleBase" id="RU003355"/>
    </source>
</evidence>
<dbReference type="CDD" id="cd07487">
    <property type="entry name" value="Peptidases_S8_1"/>
    <property type="match status" value="1"/>
</dbReference>
<feature type="active site" description="Charge relay system" evidence="5">
    <location>
        <position position="369"/>
    </location>
</feature>
<comment type="similarity">
    <text evidence="1 5 6">Belongs to the peptidase S8 family.</text>
</comment>
<dbReference type="InterPro" id="IPR015500">
    <property type="entry name" value="Peptidase_S8_subtilisin-rel"/>
</dbReference>
<dbReference type="PANTHER" id="PTHR43806">
    <property type="entry name" value="PEPTIDASE S8"/>
    <property type="match status" value="1"/>
</dbReference>
<dbReference type="SUPFAM" id="SSF52743">
    <property type="entry name" value="Subtilisin-like"/>
    <property type="match status" value="1"/>
</dbReference>
<dbReference type="PROSITE" id="PS00136">
    <property type="entry name" value="SUBTILASE_ASP"/>
    <property type="match status" value="1"/>
</dbReference>
<dbReference type="InterPro" id="IPR000209">
    <property type="entry name" value="Peptidase_S8/S53_dom"/>
</dbReference>
<dbReference type="RefSeq" id="WP_230820258.1">
    <property type="nucleotide sequence ID" value="NZ_JAJNCU010000001.1"/>
</dbReference>
<evidence type="ECO:0000256" key="5">
    <source>
        <dbReference type="PROSITE-ProRule" id="PRU01240"/>
    </source>
</evidence>
<dbReference type="PRINTS" id="PR00723">
    <property type="entry name" value="SUBTILISIN"/>
</dbReference>
<dbReference type="PANTHER" id="PTHR43806:SF65">
    <property type="entry name" value="SERINE PROTEASE APRX"/>
    <property type="match status" value="1"/>
</dbReference>
<keyword evidence="2 5" id="KW-0645">Protease</keyword>
<reference evidence="8 9" key="1">
    <citation type="submission" date="2024-05" db="EMBL/GenBank/DDBJ databases">
        <title>Genomic Encyclopedia of Type Strains, Phase IV (KMG-IV): sequencing the most valuable type-strain genomes for metagenomic binning, comparative biology and taxonomic classification.</title>
        <authorList>
            <person name="Goeker M."/>
        </authorList>
    </citation>
    <scope>NUCLEOTIDE SEQUENCE [LARGE SCALE GENOMIC DNA]</scope>
    <source>
        <strain evidence="8 9">DSM 25286</strain>
    </source>
</reference>
<evidence type="ECO:0000313" key="8">
    <source>
        <dbReference type="EMBL" id="MET3110481.1"/>
    </source>
</evidence>
<dbReference type="EC" id="3.4.21.-" evidence="8"/>
<dbReference type="PROSITE" id="PS51892">
    <property type="entry name" value="SUBTILASE"/>
    <property type="match status" value="1"/>
</dbReference>
<evidence type="ECO:0000259" key="7">
    <source>
        <dbReference type="Pfam" id="PF00082"/>
    </source>
</evidence>
<feature type="active site" description="Charge relay system" evidence="5">
    <location>
        <position position="142"/>
    </location>
</feature>
<accession>A0ABV2E8K4</accession>
<gene>
    <name evidence="8" type="ORF">ABHD89_000869</name>
</gene>
<feature type="domain" description="Peptidase S8/S53" evidence="7">
    <location>
        <begin position="133"/>
        <end position="402"/>
    </location>
</feature>
<dbReference type="PROSITE" id="PS00137">
    <property type="entry name" value="SUBTILASE_HIS"/>
    <property type="match status" value="1"/>
</dbReference>
<dbReference type="Proteomes" id="UP001549019">
    <property type="component" value="Unassembled WGS sequence"/>
</dbReference>
<dbReference type="PROSITE" id="PS00138">
    <property type="entry name" value="SUBTILASE_SER"/>
    <property type="match status" value="1"/>
</dbReference>
<comment type="caution">
    <text evidence="8">The sequence shown here is derived from an EMBL/GenBank/DDBJ whole genome shotgun (WGS) entry which is preliminary data.</text>
</comment>
<dbReference type="InterPro" id="IPR050131">
    <property type="entry name" value="Peptidase_S8_subtilisin-like"/>
</dbReference>
<dbReference type="Pfam" id="PF00082">
    <property type="entry name" value="Peptidase_S8"/>
    <property type="match status" value="1"/>
</dbReference>
<dbReference type="InterPro" id="IPR023827">
    <property type="entry name" value="Peptidase_S8_Asp-AS"/>
</dbReference>
<dbReference type="EMBL" id="JBDZDV010000001">
    <property type="protein sequence ID" value="MET3110481.1"/>
    <property type="molecule type" value="Genomic_DNA"/>
</dbReference>
<protein>
    <submittedName>
        <fullName evidence="8">Serine protease AprX</fullName>
        <ecNumber evidence="8">3.4.21.-</ecNumber>
    </submittedName>
</protein>
<dbReference type="InterPro" id="IPR036852">
    <property type="entry name" value="Peptidase_S8/S53_dom_sf"/>
</dbReference>
<evidence type="ECO:0000256" key="4">
    <source>
        <dbReference type="ARBA" id="ARBA00022825"/>
    </source>
</evidence>
<evidence type="ECO:0000256" key="2">
    <source>
        <dbReference type="ARBA" id="ARBA00022670"/>
    </source>
</evidence>
<sequence length="441" mass="47980">MERRQRVWFEENDGKLDPALVAELRNIRKFNYRAAEAIPTEIPIIIKCRKSADEREKEDLIQVCNADEYSHLDTEIRIINSVKGTLTPDKIKEVRHHKAVEKIYYDRPVRAFLDITDDQIGSRRIREQHQLSGKGVTIAVLDTGIHPHEDLTTPENRIIAFHDLINGEEEPYDDNGHGTHCAGDAAGNGAMSGGKYTGPAPEASLIGVKVLDASGGGSLSTIIEGIEWCIDNKDNHDIDIINLSLGADAYESFREDPLSMAAQQAWHSGLIVCAAAGNSGPGPSTIGTPAINPFIITVGAVDDQDTVDRSDDAIADYSSRGPTIDAFVKPDIYAPGTDIISLRSPGSHSEMELVEQIIDEHYIQMSGTSMATPIVAGVIALMLEASPNLSPNDIKSILQMTGEPAFGKQWGYIEAQTAVDTAISYAQNMQQSASGNCWKAM</sequence>
<dbReference type="InterPro" id="IPR023828">
    <property type="entry name" value="Peptidase_S8_Ser-AS"/>
</dbReference>
<evidence type="ECO:0000256" key="3">
    <source>
        <dbReference type="ARBA" id="ARBA00022801"/>
    </source>
</evidence>
<feature type="active site" description="Charge relay system" evidence="5">
    <location>
        <position position="177"/>
    </location>
</feature>
<keyword evidence="3 5" id="KW-0378">Hydrolase</keyword>
<keyword evidence="4 5" id="KW-0720">Serine protease</keyword>
<evidence type="ECO:0000256" key="1">
    <source>
        <dbReference type="ARBA" id="ARBA00011073"/>
    </source>
</evidence>
<proteinExistence type="inferred from homology"/>
<dbReference type="GO" id="GO:0008233">
    <property type="term" value="F:peptidase activity"/>
    <property type="evidence" value="ECO:0007669"/>
    <property type="project" value="UniProtKB-KW"/>
</dbReference>
<evidence type="ECO:0000313" key="9">
    <source>
        <dbReference type="Proteomes" id="UP001549019"/>
    </source>
</evidence>
<dbReference type="InterPro" id="IPR022398">
    <property type="entry name" value="Peptidase_S8_His-AS"/>
</dbReference>
<dbReference type="GO" id="GO:0006508">
    <property type="term" value="P:proteolysis"/>
    <property type="evidence" value="ECO:0007669"/>
    <property type="project" value="UniProtKB-KW"/>
</dbReference>
<dbReference type="Gene3D" id="3.40.50.200">
    <property type="entry name" value="Peptidase S8/S53 domain"/>
    <property type="match status" value="1"/>
</dbReference>